<keyword evidence="4" id="KW-1185">Reference proteome</keyword>
<evidence type="ECO:0000259" key="2">
    <source>
        <dbReference type="Pfam" id="PF23658"/>
    </source>
</evidence>
<dbReference type="EMBL" id="DS995906">
    <property type="protein sequence ID" value="EEA19239.1"/>
    <property type="molecule type" value="Genomic_DNA"/>
</dbReference>
<dbReference type="Proteomes" id="UP000001294">
    <property type="component" value="Unassembled WGS sequence"/>
</dbReference>
<dbReference type="Pfam" id="PF23658">
    <property type="entry name" value="PDZ_CPAF_rel"/>
    <property type="match status" value="1"/>
</dbReference>
<dbReference type="InterPro" id="IPR052766">
    <property type="entry name" value="S41A_metabolite_peptidase"/>
</dbReference>
<dbReference type="PANTHER" id="PTHR37049:SF4">
    <property type="entry name" value="RHODANESE DOMAIN-CONTAINING PROTEIN"/>
    <property type="match status" value="1"/>
</dbReference>
<organism evidence="3 4">
    <name type="scientific">Talaromyces marneffei (strain ATCC 18224 / CBS 334.59 / QM 7333)</name>
    <name type="common">Penicillium marneffei</name>
    <dbReference type="NCBI Taxonomy" id="441960"/>
    <lineage>
        <taxon>Eukaryota</taxon>
        <taxon>Fungi</taxon>
        <taxon>Dikarya</taxon>
        <taxon>Ascomycota</taxon>
        <taxon>Pezizomycotina</taxon>
        <taxon>Eurotiomycetes</taxon>
        <taxon>Eurotiomycetidae</taxon>
        <taxon>Eurotiales</taxon>
        <taxon>Trichocomaceae</taxon>
        <taxon>Talaromyces</taxon>
        <taxon>Talaromyces sect. Talaromyces</taxon>
    </lineage>
</organism>
<dbReference type="InterPro" id="IPR056186">
    <property type="entry name" value="PDZ_CPAF-rel"/>
</dbReference>
<reference evidence="4" key="1">
    <citation type="journal article" date="2015" name="Genome Announc.">
        <title>Genome sequence of the AIDS-associated pathogen Penicillium marneffei (ATCC18224) and its near taxonomic relative Talaromyces stipitatus (ATCC10500).</title>
        <authorList>
            <person name="Nierman W.C."/>
            <person name="Fedorova-Abrams N.D."/>
            <person name="Andrianopoulos A."/>
        </authorList>
    </citation>
    <scope>NUCLEOTIDE SEQUENCE [LARGE SCALE GENOMIC DNA]</scope>
    <source>
        <strain evidence="4">ATCC 18224 / CBS 334.59 / QM 7333</strain>
    </source>
</reference>
<dbReference type="OrthoDB" id="27214at2759"/>
<name>B6QWB1_TALMQ</name>
<accession>B6QWB1</accession>
<protein>
    <submittedName>
        <fullName evidence="3">Peptidase S41 family protein</fullName>
    </submittedName>
</protein>
<evidence type="ECO:0000256" key="1">
    <source>
        <dbReference type="SAM" id="SignalP"/>
    </source>
</evidence>
<dbReference type="PANTHER" id="PTHR37049">
    <property type="entry name" value="PEPTIDASE S41 FAMILY PROTEIN"/>
    <property type="match status" value="1"/>
</dbReference>
<feature type="signal peptide" evidence="1">
    <location>
        <begin position="1"/>
        <end position="21"/>
    </location>
</feature>
<keyword evidence="1" id="KW-0732">Signal</keyword>
<evidence type="ECO:0000313" key="4">
    <source>
        <dbReference type="Proteomes" id="UP000001294"/>
    </source>
</evidence>
<evidence type="ECO:0000313" key="3">
    <source>
        <dbReference type="EMBL" id="EEA19239.1"/>
    </source>
</evidence>
<gene>
    <name evidence="3" type="ORF">PMAA_014990</name>
</gene>
<dbReference type="STRING" id="441960.B6QWB1"/>
<feature type="domain" description="CPAF-like PDZ" evidence="2">
    <location>
        <begin position="150"/>
        <end position="267"/>
    </location>
</feature>
<sequence>MYRDLQKRAGVLAILASGVFAATSTGPCAQIAKSYASNQDPNVSADLALGCLMSMPFDSKAAVTWIDEYTKYLQFQSDLEILENSPATYPSTNVDLLGGLQSIRTKAISGTYKSQYQFDESIQDLITSANDGHLWVDTCSTSAFVFYTDVGGIASISADGSSPPSLYVGVDAVRLAKGLTAPMSPLAYINNIGAAQALESLSVYQNLQDPDARYNAMVNNLVIDGQGNSLGGLFAQDTVWRGAEFYNFTFANGTSQQYTVQAQIRNPAQPFNFTDGNELYTFICTSTQSSTTTSKRSTVVARVDTSSSTPSAPALYPVPVMKEAYNTIVGYYPDDAGLEDVAVLGVPTFETSGSNLPDDVLYNFAITAEWFVQNATQKDGKKKIIIDMQNNGGGVVVSGYALLSVFFPNETIYSGTRFRAHEAMDFIGTIFNYGNNSDNSTVSRYGLAVNALVQPDQTSTFQNWDEVYGPYTEAGIPVSALMAEFNFADEANPVSNPINIDGEGGELNARTPPFAPENIIILTDGRCSSTCTVFVDHMVSKGVKTVAVGGRPRAGVMQAIGGVKGSEVLGLTDVESMATTAASLLADSISSGSPILGDKNQARFSEVNPIPLTKFPMPISGSINYLNTYTAYDDTTPTQFTYEAANCHIFYTAETLYKPSTTWALAANSTWGSAQCVGGIQANTDLGEYDENNETTTSTSSGLSTALGLLLALGSGLS</sequence>
<dbReference type="SUPFAM" id="SSF52096">
    <property type="entry name" value="ClpP/crotonase"/>
    <property type="match status" value="1"/>
</dbReference>
<proteinExistence type="predicted"/>
<dbReference type="Gene3D" id="3.90.226.10">
    <property type="entry name" value="2-enoyl-CoA Hydratase, Chain A, domain 1"/>
    <property type="match status" value="1"/>
</dbReference>
<feature type="chain" id="PRO_5002848596" evidence="1">
    <location>
        <begin position="22"/>
        <end position="718"/>
    </location>
</feature>
<dbReference type="InterPro" id="IPR029045">
    <property type="entry name" value="ClpP/crotonase-like_dom_sf"/>
</dbReference>
<dbReference type="AlphaFoldDB" id="B6QWB1"/>
<dbReference type="VEuPathDB" id="FungiDB:PMAA_014990"/>
<dbReference type="HOGENOM" id="CLU_014251_1_1_1"/>
<dbReference type="PhylomeDB" id="B6QWB1"/>